<name>A0A3S0RF41_9GAMM</name>
<dbReference type="InterPro" id="IPR019587">
    <property type="entry name" value="Polyketide_cyclase/dehydratase"/>
</dbReference>
<dbReference type="EMBL" id="RYZR01000003">
    <property type="protein sequence ID" value="RUL65764.1"/>
    <property type="molecule type" value="Genomic_DNA"/>
</dbReference>
<evidence type="ECO:0000313" key="2">
    <source>
        <dbReference type="Proteomes" id="UP000267077"/>
    </source>
</evidence>
<proteinExistence type="predicted"/>
<accession>A0A3S0RF41</accession>
<dbReference type="Gene3D" id="3.30.530.20">
    <property type="match status" value="1"/>
</dbReference>
<keyword evidence="2" id="KW-1185">Reference proteome</keyword>
<evidence type="ECO:0000313" key="1">
    <source>
        <dbReference type="EMBL" id="RUL65764.1"/>
    </source>
</evidence>
<comment type="caution">
    <text evidence="1">The sequence shown here is derived from an EMBL/GenBank/DDBJ whole genome shotgun (WGS) entry which is preliminary data.</text>
</comment>
<organism evidence="1 2">
    <name type="scientific">Dyella dinghuensis</name>
    <dbReference type="NCBI Taxonomy" id="1920169"/>
    <lineage>
        <taxon>Bacteria</taxon>
        <taxon>Pseudomonadati</taxon>
        <taxon>Pseudomonadota</taxon>
        <taxon>Gammaproteobacteria</taxon>
        <taxon>Lysobacterales</taxon>
        <taxon>Rhodanobacteraceae</taxon>
        <taxon>Dyella</taxon>
    </lineage>
</organism>
<dbReference type="OrthoDB" id="838646at2"/>
<dbReference type="Proteomes" id="UP000267077">
    <property type="component" value="Unassembled WGS sequence"/>
</dbReference>
<dbReference type="Pfam" id="PF10604">
    <property type="entry name" value="Polyketide_cyc2"/>
    <property type="match status" value="1"/>
</dbReference>
<reference evidence="1 2" key="1">
    <citation type="submission" date="2018-12" db="EMBL/GenBank/DDBJ databases">
        <title>Dyella dinghuensis sp. nov. DHOA06 and Dyella choica sp. nov. 4M-K27, isolated from forest soil.</title>
        <authorList>
            <person name="Qiu L.-H."/>
            <person name="Gao Z.-H."/>
        </authorList>
    </citation>
    <scope>NUCLEOTIDE SEQUENCE [LARGE SCALE GENOMIC DNA]</scope>
    <source>
        <strain evidence="1 2">DHOA06</strain>
    </source>
</reference>
<dbReference type="SUPFAM" id="SSF55961">
    <property type="entry name" value="Bet v1-like"/>
    <property type="match status" value="1"/>
</dbReference>
<protein>
    <recommendedName>
        <fullName evidence="3">SRPBCC domain-containing protein</fullName>
    </recommendedName>
</protein>
<gene>
    <name evidence="1" type="ORF">EKH79_03370</name>
</gene>
<dbReference type="InterPro" id="IPR023393">
    <property type="entry name" value="START-like_dom_sf"/>
</dbReference>
<dbReference type="AlphaFoldDB" id="A0A3S0RF41"/>
<evidence type="ECO:0008006" key="3">
    <source>
        <dbReference type="Google" id="ProtNLM"/>
    </source>
</evidence>
<sequence>MSAQNSVRNTTQLFGFAAVLFAVSYWSGITRAQTVQAPQAGSAASTKIAGTMKDDLKNRSHDIHWPNGFDPEKADLFSHNELVIHASCERVWKHIIDADKWPQWYPNSKDVRIIGISPVLVQGTVFRWTTFGLPLESKVNEYVPYSRIGWYGYTPGTRPTFYHTWYLTPAGNACDVVMDEVGKGAAAAHLRETDESLMHRGHDLWLATLKWVSEGP</sequence>
<dbReference type="RefSeq" id="WP_126672395.1">
    <property type="nucleotide sequence ID" value="NZ_RYZR01000003.1"/>
</dbReference>